<dbReference type="Proteomes" id="UP000554235">
    <property type="component" value="Unassembled WGS sequence"/>
</dbReference>
<name>A0A8H4LAV6_9HYPO</name>
<keyword evidence="6" id="KW-0539">Nucleus</keyword>
<dbReference type="AlphaFoldDB" id="A0A8H4LAV6"/>
<keyword evidence="9" id="KW-1185">Reference proteome</keyword>
<dbReference type="GO" id="GO:0000981">
    <property type="term" value="F:DNA-binding transcription factor activity, RNA polymerase II-specific"/>
    <property type="evidence" value="ECO:0007669"/>
    <property type="project" value="InterPro"/>
</dbReference>
<dbReference type="SMART" id="SM00066">
    <property type="entry name" value="GAL4"/>
    <property type="match status" value="1"/>
</dbReference>
<gene>
    <name evidence="8" type="ORF">FALBO_8934</name>
</gene>
<keyword evidence="4" id="KW-0238">DNA-binding</keyword>
<dbReference type="InterPro" id="IPR021858">
    <property type="entry name" value="Fun_TF"/>
</dbReference>
<comment type="caution">
    <text evidence="8">The sequence shown here is derived from an EMBL/GenBank/DDBJ whole genome shotgun (WGS) entry which is preliminary data.</text>
</comment>
<reference evidence="8 9" key="1">
    <citation type="submission" date="2020-01" db="EMBL/GenBank/DDBJ databases">
        <title>Identification and distribution of gene clusters putatively required for synthesis of sphingolipid metabolism inhibitors in phylogenetically diverse species of the filamentous fungus Fusarium.</title>
        <authorList>
            <person name="Kim H.-S."/>
            <person name="Busman M."/>
            <person name="Brown D.W."/>
            <person name="Divon H."/>
            <person name="Uhlig S."/>
            <person name="Proctor R.H."/>
        </authorList>
    </citation>
    <scope>NUCLEOTIDE SEQUENCE [LARGE SCALE GENOMIC DNA]</scope>
    <source>
        <strain evidence="8 9">NRRL 20459</strain>
    </source>
</reference>
<keyword evidence="5" id="KW-0804">Transcription</keyword>
<evidence type="ECO:0000313" key="8">
    <source>
        <dbReference type="EMBL" id="KAF4464229.1"/>
    </source>
</evidence>
<evidence type="ECO:0000256" key="2">
    <source>
        <dbReference type="ARBA" id="ARBA00022833"/>
    </source>
</evidence>
<dbReference type="PANTHER" id="PTHR36206">
    <property type="entry name" value="ASPERCRYPTIN BIOSYNTHESIS CLUSTER-SPECIFIC TRANSCRIPTION REGULATOR ATNN-RELATED"/>
    <property type="match status" value="1"/>
</dbReference>
<keyword evidence="1" id="KW-0479">Metal-binding</keyword>
<accession>A0A8H4LAV6</accession>
<dbReference type="SUPFAM" id="SSF57701">
    <property type="entry name" value="Zn2/Cys6 DNA-binding domain"/>
    <property type="match status" value="1"/>
</dbReference>
<dbReference type="InterPro" id="IPR001138">
    <property type="entry name" value="Zn2Cys6_DnaBD"/>
</dbReference>
<dbReference type="GO" id="GO:0003677">
    <property type="term" value="F:DNA binding"/>
    <property type="evidence" value="ECO:0007669"/>
    <property type="project" value="UniProtKB-KW"/>
</dbReference>
<keyword evidence="3" id="KW-0805">Transcription regulation</keyword>
<dbReference type="InterPro" id="IPR036864">
    <property type="entry name" value="Zn2-C6_fun-type_DNA-bd_sf"/>
</dbReference>
<proteinExistence type="predicted"/>
<sequence>MTRVKPGQRRRARAPKVRTGCGTCKVKCDEARPACLRCTSTGRKCDGYELDPPNALQPAPQSAVAVPATLGSLYATSPEARSFQFFTEKTLAGFQTFFQDDLWSSRVLQVAQSTDCIRHAVVALASYHERYLTHDQAQLPESTYGLSHYNRAIRQLLTPSSHTSFRPHVLILSCIIFVCIEILQGKTESAIGLFKYGCKMIQQSRVTPDPGTSTNSYASHDAQAIFRLAEAIFKRIAVQISMLVGDVDTEVRHSFYVTFSRAKPLPGLPFKSLAEAREALLDIVVEQASPGLRGLEPHNIAYHSADIKQWCQSFDALVADYHSAGKTISSADRRAMSLLQLHRQYLEINVAKCLKGPGDPCFWDRFTGLFEEMVGHATIAAGLDETGGSPREIATDPFDPSRSRFHIDIGISAVLFSTIARCRDPIVRRKAIAVMRADQALEGVWNGPLTARTATRLVELEESRSGKPVTCSDDIPAEARVRDIRVHLWPGERKADIVFRFDDNDSCEETVEW</sequence>
<evidence type="ECO:0000259" key="7">
    <source>
        <dbReference type="SMART" id="SM00066"/>
    </source>
</evidence>
<evidence type="ECO:0000313" key="9">
    <source>
        <dbReference type="Proteomes" id="UP000554235"/>
    </source>
</evidence>
<evidence type="ECO:0000256" key="5">
    <source>
        <dbReference type="ARBA" id="ARBA00023163"/>
    </source>
</evidence>
<organism evidence="8 9">
    <name type="scientific">Fusarium albosuccineum</name>
    <dbReference type="NCBI Taxonomy" id="1237068"/>
    <lineage>
        <taxon>Eukaryota</taxon>
        <taxon>Fungi</taxon>
        <taxon>Dikarya</taxon>
        <taxon>Ascomycota</taxon>
        <taxon>Pezizomycotina</taxon>
        <taxon>Sordariomycetes</taxon>
        <taxon>Hypocreomycetidae</taxon>
        <taxon>Hypocreales</taxon>
        <taxon>Nectriaceae</taxon>
        <taxon>Fusarium</taxon>
        <taxon>Fusarium decemcellulare species complex</taxon>
    </lineage>
</organism>
<feature type="domain" description="Zn(2)-C6 fungal-type" evidence="7">
    <location>
        <begin position="15"/>
        <end position="56"/>
    </location>
</feature>
<dbReference type="Pfam" id="PF11951">
    <property type="entry name" value="Fungal_trans_2"/>
    <property type="match status" value="1"/>
</dbReference>
<dbReference type="GO" id="GO:0008270">
    <property type="term" value="F:zinc ion binding"/>
    <property type="evidence" value="ECO:0007669"/>
    <property type="project" value="InterPro"/>
</dbReference>
<evidence type="ECO:0000256" key="6">
    <source>
        <dbReference type="ARBA" id="ARBA00023242"/>
    </source>
</evidence>
<keyword evidence="2" id="KW-0862">Zinc</keyword>
<dbReference type="OrthoDB" id="3598904at2759"/>
<evidence type="ECO:0000256" key="4">
    <source>
        <dbReference type="ARBA" id="ARBA00023125"/>
    </source>
</evidence>
<evidence type="ECO:0000256" key="3">
    <source>
        <dbReference type="ARBA" id="ARBA00023015"/>
    </source>
</evidence>
<dbReference type="CDD" id="cd00067">
    <property type="entry name" value="GAL4"/>
    <property type="match status" value="1"/>
</dbReference>
<protein>
    <recommendedName>
        <fullName evidence="7">Zn(2)-C6 fungal-type domain-containing protein</fullName>
    </recommendedName>
</protein>
<dbReference type="EMBL" id="JAADYS010001223">
    <property type="protein sequence ID" value="KAF4464229.1"/>
    <property type="molecule type" value="Genomic_DNA"/>
</dbReference>
<evidence type="ECO:0000256" key="1">
    <source>
        <dbReference type="ARBA" id="ARBA00022723"/>
    </source>
</evidence>
<dbReference type="PANTHER" id="PTHR36206:SF12">
    <property type="entry name" value="ASPERCRYPTIN BIOSYNTHESIS CLUSTER-SPECIFIC TRANSCRIPTION REGULATOR ATNN-RELATED"/>
    <property type="match status" value="1"/>
</dbReference>
<dbReference type="InterPro" id="IPR052360">
    <property type="entry name" value="Transcr_Regulatory_Proteins"/>
</dbReference>